<proteinExistence type="predicted"/>
<gene>
    <name evidence="1" type="ORF">JL102_11240</name>
</gene>
<protein>
    <submittedName>
        <fullName evidence="1">Uncharacterized protein</fullName>
    </submittedName>
</protein>
<sequence>MRLLKSITPLFLLLLLVSCDKKLTKEEFIEARAAIDYERSNLLIYSAILEYYWQYGSYPKSLAHLDSIFDIKEYDNRFKTKIKDPFNKQNNEYLYLPIYANVKDSIPRGFYLISEGVDQTLSTSTGRHYTLQDTTEIPIYKISALSYDDDKLEEKDLLIYRSIGDEPIFRNFGIPKVISKVSNELKSKFISIDVQLFKSSDQFFGRGISDTTKVIRLGVILNPDFKLSNGEKVNIKGIFTGIVEDTLYFKKTILGNDLIGFEEVSQRDELRIEAID</sequence>
<organism evidence="1 2">
    <name type="scientific">Fulvivirga sediminis</name>
    <dbReference type="NCBI Taxonomy" id="2803949"/>
    <lineage>
        <taxon>Bacteria</taxon>
        <taxon>Pseudomonadati</taxon>
        <taxon>Bacteroidota</taxon>
        <taxon>Cytophagia</taxon>
        <taxon>Cytophagales</taxon>
        <taxon>Fulvivirgaceae</taxon>
        <taxon>Fulvivirga</taxon>
    </lineage>
</organism>
<accession>A0A937F801</accession>
<dbReference type="EMBL" id="JAESIY010000005">
    <property type="protein sequence ID" value="MBL3656707.1"/>
    <property type="molecule type" value="Genomic_DNA"/>
</dbReference>
<evidence type="ECO:0000313" key="2">
    <source>
        <dbReference type="Proteomes" id="UP000659388"/>
    </source>
</evidence>
<keyword evidence="2" id="KW-1185">Reference proteome</keyword>
<dbReference type="RefSeq" id="WP_202244491.1">
    <property type="nucleotide sequence ID" value="NZ_JAESIY010000005.1"/>
</dbReference>
<comment type="caution">
    <text evidence="1">The sequence shown here is derived from an EMBL/GenBank/DDBJ whole genome shotgun (WGS) entry which is preliminary data.</text>
</comment>
<evidence type="ECO:0000313" key="1">
    <source>
        <dbReference type="EMBL" id="MBL3656707.1"/>
    </source>
</evidence>
<dbReference type="Proteomes" id="UP000659388">
    <property type="component" value="Unassembled WGS sequence"/>
</dbReference>
<reference evidence="1" key="1">
    <citation type="submission" date="2021-01" db="EMBL/GenBank/DDBJ databases">
        <title>Fulvivirga kasyanovii gen. nov., sp nov., a novel member of the phylum Bacteroidetes isolated from seawater in a mussel farm.</title>
        <authorList>
            <person name="Zhao L.-H."/>
            <person name="Wang Z.-J."/>
        </authorList>
    </citation>
    <scope>NUCLEOTIDE SEQUENCE</scope>
    <source>
        <strain evidence="1">2943</strain>
    </source>
</reference>
<name>A0A937F801_9BACT</name>
<dbReference type="AlphaFoldDB" id="A0A937F801"/>
<dbReference type="PROSITE" id="PS51257">
    <property type="entry name" value="PROKAR_LIPOPROTEIN"/>
    <property type="match status" value="1"/>
</dbReference>